<evidence type="ECO:0008006" key="4">
    <source>
        <dbReference type="Google" id="ProtNLM"/>
    </source>
</evidence>
<dbReference type="RefSeq" id="WP_099864359.1">
    <property type="nucleotide sequence ID" value="NZ_PEOG01000116.1"/>
</dbReference>
<organism evidence="2 3">
    <name type="scientific">Roseateles chitinivorans</name>
    <dbReference type="NCBI Taxonomy" id="2917965"/>
    <lineage>
        <taxon>Bacteria</taxon>
        <taxon>Pseudomonadati</taxon>
        <taxon>Pseudomonadota</taxon>
        <taxon>Betaproteobacteria</taxon>
        <taxon>Burkholderiales</taxon>
        <taxon>Sphaerotilaceae</taxon>
        <taxon>Roseateles</taxon>
    </lineage>
</organism>
<proteinExistence type="predicted"/>
<keyword evidence="3" id="KW-1185">Reference proteome</keyword>
<dbReference type="PROSITE" id="PS51257">
    <property type="entry name" value="PROKAR_LIPOPROTEIN"/>
    <property type="match status" value="1"/>
</dbReference>
<dbReference type="Proteomes" id="UP000231501">
    <property type="component" value="Unassembled WGS sequence"/>
</dbReference>
<gene>
    <name evidence="2" type="ORF">CS062_24115</name>
</gene>
<comment type="caution">
    <text evidence="2">The sequence shown here is derived from an EMBL/GenBank/DDBJ whole genome shotgun (WGS) entry which is preliminary data.</text>
</comment>
<dbReference type="AlphaFoldDB" id="A0A2G9C2K5"/>
<evidence type="ECO:0000313" key="3">
    <source>
        <dbReference type="Proteomes" id="UP000231501"/>
    </source>
</evidence>
<name>A0A2G9C2K5_9BURK</name>
<accession>A0A2G9C2K5</accession>
<dbReference type="OrthoDB" id="9154310at2"/>
<protein>
    <recommendedName>
        <fullName evidence="4">Lipoprotein</fullName>
    </recommendedName>
</protein>
<dbReference type="EMBL" id="PEOG01000116">
    <property type="protein sequence ID" value="PIM50608.1"/>
    <property type="molecule type" value="Genomic_DNA"/>
</dbReference>
<keyword evidence="1" id="KW-0732">Signal</keyword>
<evidence type="ECO:0000313" key="2">
    <source>
        <dbReference type="EMBL" id="PIM50608.1"/>
    </source>
</evidence>
<reference evidence="2 3" key="1">
    <citation type="submission" date="2017-11" db="EMBL/GenBank/DDBJ databases">
        <title>Draft genome sequence of Mitsuaria sp. HWN-4.</title>
        <authorList>
            <person name="Gundlapally S.R."/>
        </authorList>
    </citation>
    <scope>NUCLEOTIDE SEQUENCE [LARGE SCALE GENOMIC DNA]</scope>
    <source>
        <strain evidence="2 3">HWN-4</strain>
    </source>
</reference>
<feature type="chain" id="PRO_5013883403" description="Lipoprotein" evidence="1">
    <location>
        <begin position="25"/>
        <end position="172"/>
    </location>
</feature>
<sequence>MRRPTLLVPILPLMLVAGCSPALNWRKVDPEGAQVSLMFPCKPEREERTQPGPAGQPVVVRSMSCKARGGQFSFTWTDLGDARATSAAMRRMHEGIARQMAPRASAPLSVRGIAADPEAFQQAFEARPGQPAQQARQAVFSREGRLYQLLLQGERLDAEAWDVFLGSVQLPR</sequence>
<feature type="signal peptide" evidence="1">
    <location>
        <begin position="1"/>
        <end position="24"/>
    </location>
</feature>
<evidence type="ECO:0000256" key="1">
    <source>
        <dbReference type="SAM" id="SignalP"/>
    </source>
</evidence>